<accession>A0A1W9KNG6</accession>
<comment type="caution">
    <text evidence="1">The sequence shown here is derived from an EMBL/GenBank/DDBJ whole genome shotgun (WGS) entry which is preliminary data.</text>
</comment>
<evidence type="ECO:0008006" key="3">
    <source>
        <dbReference type="Google" id="ProtNLM"/>
    </source>
</evidence>
<name>A0A1W9KNG6_9BURK</name>
<proteinExistence type="predicted"/>
<dbReference type="Proteomes" id="UP000192505">
    <property type="component" value="Unassembled WGS sequence"/>
</dbReference>
<organism evidence="1 2">
    <name type="scientific">Rhodoferax ferrireducens</name>
    <dbReference type="NCBI Taxonomy" id="192843"/>
    <lineage>
        <taxon>Bacteria</taxon>
        <taxon>Pseudomonadati</taxon>
        <taxon>Pseudomonadota</taxon>
        <taxon>Betaproteobacteria</taxon>
        <taxon>Burkholderiales</taxon>
        <taxon>Comamonadaceae</taxon>
        <taxon>Rhodoferax</taxon>
    </lineage>
</organism>
<reference evidence="1 2" key="1">
    <citation type="submission" date="2017-01" db="EMBL/GenBank/DDBJ databases">
        <title>Novel large sulfur bacteria in the metagenomes of groundwater-fed chemosynthetic microbial mats in the Lake Huron basin.</title>
        <authorList>
            <person name="Sharrar A.M."/>
            <person name="Flood B.E."/>
            <person name="Bailey J.V."/>
            <person name="Jones D.S."/>
            <person name="Biddanda B."/>
            <person name="Ruberg S.A."/>
            <person name="Marcus D.N."/>
            <person name="Dick G.J."/>
        </authorList>
    </citation>
    <scope>NUCLEOTIDE SEQUENCE [LARGE SCALE GENOMIC DNA]</scope>
    <source>
        <strain evidence="1">A7</strain>
    </source>
</reference>
<dbReference type="InterPro" id="IPR025048">
    <property type="entry name" value="DUF3987"/>
</dbReference>
<protein>
    <recommendedName>
        <fullName evidence="3">DUF3987 domain-containing protein</fullName>
    </recommendedName>
</protein>
<gene>
    <name evidence="1" type="ORF">BWK72_20955</name>
</gene>
<dbReference type="AlphaFoldDB" id="A0A1W9KNG6"/>
<sequence length="228" mass="24740">MAPAGFLARFLVAWPESTMGTRMFTPPPDGWPALAGFNARLTAILNRPAPVDDNGVLTPAMLTLAPDAKQAWVTFHDAIEGELANGGELFDLRDVGSKAADNVARLAALFHVFAGSIGPIDFECIESAVQIITWHLTEAKRFLGELAMPPEVANPMRLESWLLDWCRREGADKVPTREVQRNGPGGLRDKAVIADAVKELAELGRARMVADGKKRLIQIHPELLVAAS</sequence>
<dbReference type="EMBL" id="MTEI01000044">
    <property type="protein sequence ID" value="OQW85706.1"/>
    <property type="molecule type" value="Genomic_DNA"/>
</dbReference>
<dbReference type="Pfam" id="PF13148">
    <property type="entry name" value="DUF3987"/>
    <property type="match status" value="1"/>
</dbReference>
<evidence type="ECO:0000313" key="1">
    <source>
        <dbReference type="EMBL" id="OQW85706.1"/>
    </source>
</evidence>
<evidence type="ECO:0000313" key="2">
    <source>
        <dbReference type="Proteomes" id="UP000192505"/>
    </source>
</evidence>